<evidence type="ECO:0000256" key="1">
    <source>
        <dbReference type="ARBA" id="ARBA00008889"/>
    </source>
</evidence>
<keyword evidence="7" id="KW-1185">Reference proteome</keyword>
<dbReference type="EMBL" id="CDQK01000006">
    <property type="protein sequence ID" value="CEP24310.1"/>
    <property type="molecule type" value="Genomic_DNA"/>
</dbReference>
<dbReference type="AlphaFoldDB" id="A0A0H5C7Q4"/>
<comment type="similarity">
    <text evidence="1">Belongs to the universal ribosomal protein uL10 family.</text>
</comment>
<name>A0A0H5C7Q4_CYBJN</name>
<keyword evidence="3" id="KW-0687">Ribonucleoprotein</keyword>
<reference evidence="4" key="1">
    <citation type="submission" date="2014-12" db="EMBL/GenBank/DDBJ databases">
        <authorList>
            <person name="Jaenicke S."/>
        </authorList>
    </citation>
    <scope>NUCLEOTIDE SEQUENCE [LARGE SCALE GENOMIC DNA]</scope>
    <source>
        <strain evidence="4">CBS1600</strain>
    </source>
</reference>
<dbReference type="EMBL" id="KV453941">
    <property type="protein sequence ID" value="ODV71371.1"/>
    <property type="molecule type" value="Genomic_DNA"/>
</dbReference>
<accession>A0A0H5C7Q4</accession>
<dbReference type="STRING" id="983966.A0A0H5C7Q4"/>
<sequence>MLSLRNFITGLRSTRSYATTATAKAATSASSAGVSRPVEYLKDKDSRKTYLINRYKYILSDAQIVLFAHHNNLLHNEVNAYRDQIRSFGGDLTVVRNNLLKAYLRAENEAEPASVEAHEKTKRVKHPLSQLLAGPTAIITIKENNPAIVNKIVKFTNSTNEKLFIVGARIENNVFDVAKINQFKDLPTLEQLHAQLAGMLTLLSGAGLVQVLQSASQHLYLTLDSHKKNIDPSEKKDSQE</sequence>
<dbReference type="Pfam" id="PF00466">
    <property type="entry name" value="Ribosomal_L10"/>
    <property type="match status" value="1"/>
</dbReference>
<dbReference type="PANTHER" id="PTHR11560">
    <property type="entry name" value="39S RIBOSOMAL PROTEIN L10, MITOCHONDRIAL"/>
    <property type="match status" value="1"/>
</dbReference>
<dbReference type="GO" id="GO:0005840">
    <property type="term" value="C:ribosome"/>
    <property type="evidence" value="ECO:0007669"/>
    <property type="project" value="UniProtKB-KW"/>
</dbReference>
<evidence type="ECO:0000256" key="2">
    <source>
        <dbReference type="ARBA" id="ARBA00022980"/>
    </source>
</evidence>
<dbReference type="CDD" id="cd05797">
    <property type="entry name" value="Ribosomal_L10"/>
    <property type="match status" value="1"/>
</dbReference>
<proteinExistence type="inferred from homology"/>
<dbReference type="InterPro" id="IPR043141">
    <property type="entry name" value="Ribosomal_uL10-like_sf"/>
</dbReference>
<evidence type="ECO:0000313" key="7">
    <source>
        <dbReference type="Proteomes" id="UP000094389"/>
    </source>
</evidence>
<dbReference type="SUPFAM" id="SSF160369">
    <property type="entry name" value="Ribosomal protein L10-like"/>
    <property type="match status" value="1"/>
</dbReference>
<evidence type="ECO:0000313" key="6">
    <source>
        <dbReference type="Proteomes" id="UP000038830"/>
    </source>
</evidence>
<dbReference type="OMA" id="FAHHNNL"/>
<dbReference type="GO" id="GO:1990904">
    <property type="term" value="C:ribonucleoprotein complex"/>
    <property type="evidence" value="ECO:0007669"/>
    <property type="project" value="UniProtKB-KW"/>
</dbReference>
<accession>A0A1E4RVZ7</accession>
<dbReference type="InterPro" id="IPR001790">
    <property type="entry name" value="Ribosomal_uL10"/>
</dbReference>
<dbReference type="OrthoDB" id="360689at2759"/>
<evidence type="ECO:0000313" key="5">
    <source>
        <dbReference type="EMBL" id="ODV71371.1"/>
    </source>
</evidence>
<dbReference type="InterPro" id="IPR047865">
    <property type="entry name" value="Ribosomal_uL10_bac_type"/>
</dbReference>
<dbReference type="Proteomes" id="UP000038830">
    <property type="component" value="Unassembled WGS sequence"/>
</dbReference>
<reference evidence="6" key="2">
    <citation type="journal article" date="2015" name="J. Biotechnol.">
        <title>The structure of the Cyberlindnera jadinii genome and its relation to Candida utilis analyzed by the occurrence of single nucleotide polymorphisms.</title>
        <authorList>
            <person name="Rupp O."/>
            <person name="Brinkrolf K."/>
            <person name="Buerth C."/>
            <person name="Kunigo M."/>
            <person name="Schneider J."/>
            <person name="Jaenicke S."/>
            <person name="Goesmann A."/>
            <person name="Puehler A."/>
            <person name="Jaeger K.-E."/>
            <person name="Ernst J.F."/>
        </authorList>
    </citation>
    <scope>NUCLEOTIDE SEQUENCE [LARGE SCALE GENOMIC DNA]</scope>
    <source>
        <strain evidence="6">ATCC 18201 / CBS 1600 / BCRC 20928 / JCM 3617 / NBRC 0987 / NRRL Y-1542</strain>
    </source>
</reference>
<evidence type="ECO:0000313" key="4">
    <source>
        <dbReference type="EMBL" id="CEP24310.1"/>
    </source>
</evidence>
<dbReference type="Gene3D" id="3.30.70.1730">
    <property type="match status" value="1"/>
</dbReference>
<dbReference type="Proteomes" id="UP000094389">
    <property type="component" value="Unassembled WGS sequence"/>
</dbReference>
<evidence type="ECO:0000256" key="3">
    <source>
        <dbReference type="ARBA" id="ARBA00023274"/>
    </source>
</evidence>
<gene>
    <name evidence="4" type="ORF">BN1211_5108</name>
    <name evidence="5" type="ORF">CYBJADRAFT_169417</name>
</gene>
<protein>
    <submittedName>
        <fullName evidence="5">Mitochondrial ribosomal protein of the large subunit</fullName>
    </submittedName>
</protein>
<reference evidence="5 7" key="3">
    <citation type="journal article" date="2016" name="Proc. Natl. Acad. Sci. U.S.A.">
        <title>Comparative genomics of biotechnologically important yeasts.</title>
        <authorList>
            <person name="Riley R."/>
            <person name="Haridas S."/>
            <person name="Wolfe K.H."/>
            <person name="Lopes M.R."/>
            <person name="Hittinger C.T."/>
            <person name="Goeker M."/>
            <person name="Salamov A.A."/>
            <person name="Wisecaver J.H."/>
            <person name="Long T.M."/>
            <person name="Calvey C.H."/>
            <person name="Aerts A.L."/>
            <person name="Barry K.W."/>
            <person name="Choi C."/>
            <person name="Clum A."/>
            <person name="Coughlan A.Y."/>
            <person name="Deshpande S."/>
            <person name="Douglass A.P."/>
            <person name="Hanson S.J."/>
            <person name="Klenk H.-P."/>
            <person name="LaButti K.M."/>
            <person name="Lapidus A."/>
            <person name="Lindquist E.A."/>
            <person name="Lipzen A.M."/>
            <person name="Meier-Kolthoff J.P."/>
            <person name="Ohm R.A."/>
            <person name="Otillar R.P."/>
            <person name="Pangilinan J.L."/>
            <person name="Peng Y."/>
            <person name="Rokas A."/>
            <person name="Rosa C.A."/>
            <person name="Scheuner C."/>
            <person name="Sibirny A.A."/>
            <person name="Slot J.C."/>
            <person name="Stielow J.B."/>
            <person name="Sun H."/>
            <person name="Kurtzman C.P."/>
            <person name="Blackwell M."/>
            <person name="Grigoriev I.V."/>
            <person name="Jeffries T.W."/>
        </authorList>
    </citation>
    <scope>NUCLEOTIDE SEQUENCE [LARGE SCALE GENOMIC DNA]</scope>
    <source>
        <strain evidence="7">ATCC 18201 / CBS 1600 / BCRC 20928 / JCM 3617 / NBRC 0987 / NRRL Y-1542</strain>
        <strain evidence="5">NRRL Y-1542</strain>
    </source>
</reference>
<keyword evidence="2 5" id="KW-0689">Ribosomal protein</keyword>
<organism evidence="4 6">
    <name type="scientific">Cyberlindnera jadinii (strain ATCC 18201 / CBS 1600 / BCRC 20928 / JCM 3617 / NBRC 0987 / NRRL Y-1542)</name>
    <name type="common">Torula yeast</name>
    <name type="synonym">Candida utilis</name>
    <dbReference type="NCBI Taxonomy" id="983966"/>
    <lineage>
        <taxon>Eukaryota</taxon>
        <taxon>Fungi</taxon>
        <taxon>Dikarya</taxon>
        <taxon>Ascomycota</taxon>
        <taxon>Saccharomycotina</taxon>
        <taxon>Saccharomycetes</taxon>
        <taxon>Phaffomycetales</taxon>
        <taxon>Phaffomycetaceae</taxon>
        <taxon>Cyberlindnera</taxon>
    </lineage>
</organism>